<dbReference type="HOGENOM" id="CLU_052027_2_1_4"/>
<dbReference type="PANTHER" id="PTHR32309">
    <property type="entry name" value="TYROSINE-PROTEIN KINASE"/>
    <property type="match status" value="1"/>
</dbReference>
<gene>
    <name evidence="3" type="ordered locus">THI_3768</name>
    <name evidence="4" type="ORF">THICB1_110503</name>
</gene>
<evidence type="ECO:0000313" key="6">
    <source>
        <dbReference type="Proteomes" id="UP000078599"/>
    </source>
</evidence>
<dbReference type="EC" id="2.7.10.2" evidence="3"/>
<dbReference type="eggNOG" id="COG0489">
    <property type="taxonomic scope" value="Bacteria"/>
</dbReference>
<dbReference type="KEGG" id="thi:THI_3768"/>
<dbReference type="InterPro" id="IPR037257">
    <property type="entry name" value="T2SS_E_N_sf"/>
</dbReference>
<dbReference type="PANTHER" id="PTHR32309:SF13">
    <property type="entry name" value="FERRIC ENTEROBACTIN TRANSPORT PROTEIN FEPE"/>
    <property type="match status" value="1"/>
</dbReference>
<protein>
    <submittedName>
        <fullName evidence="3">Non-specific protein-tyrosine kinase EpsG-like</fullName>
        <ecNumber evidence="3">2.7.10.2</ecNumber>
    </submittedName>
</protein>
<reference evidence="5" key="2">
    <citation type="journal article" date="2010" name="PLoS Genet.">
        <title>Structure, function, and evolution of the Thiomonas spp. genome.</title>
        <authorList>
            <person name="Arsene-Ploetze F."/>
            <person name="Koechler S."/>
            <person name="Marchal M."/>
            <person name="Coppee J.Y."/>
            <person name="Chandler M."/>
            <person name="Bonnefoy V."/>
            <person name="Brochier-Armanet C."/>
            <person name="Barakat M."/>
            <person name="Barbe V."/>
            <person name="Battaglia-Brunet F."/>
            <person name="Bruneel O."/>
            <person name="Bryan C.G."/>
            <person name="Cleiss-Arnold J."/>
            <person name="Cruveiller S."/>
            <person name="Erhardt M."/>
            <person name="Heinrich-Salmeron A."/>
            <person name="Hommais F."/>
            <person name="Joulian C."/>
            <person name="Krin E."/>
            <person name="Lieutaud A."/>
            <person name="Lievremont D."/>
            <person name="Michel C."/>
            <person name="Muller D."/>
            <person name="Ortet P."/>
            <person name="Proux C."/>
            <person name="Siguier P."/>
            <person name="Roche D."/>
            <person name="Rouy Z."/>
            <person name="Salvignol G."/>
            <person name="Slyemi D."/>
            <person name="Talla E."/>
            <person name="Weiss S."/>
            <person name="Weissenbach J."/>
            <person name="Medigue C."/>
            <person name="Bertin P.N."/>
        </authorList>
    </citation>
    <scope>NUCLEOTIDE SEQUENCE [LARGE SCALE GENOMIC DNA]</scope>
    <source>
        <strain evidence="5">DSM 22701 / CIP 110005 / 3As</strain>
    </source>
</reference>
<dbReference type="EMBL" id="FP475956">
    <property type="protein sequence ID" value="CAZ90343.1"/>
    <property type="molecule type" value="Genomic_DNA"/>
</dbReference>
<dbReference type="GO" id="GO:0004715">
    <property type="term" value="F:non-membrane spanning protein tyrosine kinase activity"/>
    <property type="evidence" value="ECO:0007669"/>
    <property type="project" value="UniProtKB-EC"/>
</dbReference>
<reference evidence="3" key="3">
    <citation type="submission" date="2010-07" db="EMBL/GenBank/DDBJ databases">
        <authorList>
            <person name="Genoscope - CEA"/>
        </authorList>
    </citation>
    <scope>NUCLEOTIDE SEQUENCE</scope>
    <source>
        <strain evidence="3">3As</strain>
    </source>
</reference>
<keyword evidence="3" id="KW-0808">Transferase</keyword>
<keyword evidence="1" id="KW-0547">Nucleotide-binding</keyword>
<dbReference type="AlphaFoldDB" id="D6CP65"/>
<dbReference type="SUPFAM" id="SSF160246">
    <property type="entry name" value="EspE N-terminal domain-like"/>
    <property type="match status" value="1"/>
</dbReference>
<dbReference type="Gene3D" id="3.40.50.300">
    <property type="entry name" value="P-loop containing nucleotide triphosphate hydrolases"/>
    <property type="match status" value="1"/>
</dbReference>
<sequence length="325" mass="34324">MGSAMDIPARVDPIPVRLARRADVRELEGTLLRAAPPAGAVPRPELPADPSRDLKLGQLLLDSGKLSAADAERVLRLQKAENLRFGDAAVRLGLVSEQDILLALARQFDYPYLAPGASGFSDELVAAYQPFTPQVEQLRALRSQLMLRWFGTGQRCLALVGTGSSGTMSNLAANLAVVFSQLGERTLLIDANLRRPLLQGLFNLPARAGLSDVLIGRADATAAVRIGPLLGLTVLGAGTQPPNPAELLARPSFFSLLRQSAEQFDVVLVNTAPGNLAEILPVCAATEGALLMVDQHLSSAAEVRGTATALHNAGLTLVGGVLNQR</sequence>
<dbReference type="EMBL" id="CTRI01000003">
    <property type="protein sequence ID" value="CQR28711.1"/>
    <property type="molecule type" value="Genomic_DNA"/>
</dbReference>
<name>D6CP65_THIA3</name>
<accession>D6CP65</accession>
<proteinExistence type="predicted"/>
<evidence type="ECO:0000313" key="3">
    <source>
        <dbReference type="EMBL" id="CAZ90343.1"/>
    </source>
</evidence>
<keyword evidence="3" id="KW-0418">Kinase</keyword>
<dbReference type="InterPro" id="IPR027417">
    <property type="entry name" value="P-loop_NTPase"/>
</dbReference>
<dbReference type="NCBIfam" id="TIGR03029">
    <property type="entry name" value="EpsG"/>
    <property type="match status" value="1"/>
</dbReference>
<dbReference type="InterPro" id="IPR050445">
    <property type="entry name" value="Bact_polysacc_biosynth/exp"/>
</dbReference>
<keyword evidence="3" id="KW-0829">Tyrosine-protein kinase</keyword>
<keyword evidence="2" id="KW-0067">ATP-binding</keyword>
<evidence type="ECO:0000313" key="5">
    <source>
        <dbReference type="Proteomes" id="UP000002372"/>
    </source>
</evidence>
<keyword evidence="6" id="KW-1185">Reference proteome</keyword>
<reference key="1">
    <citation type="submission" date="2009-07" db="EMBL/GenBank/DDBJ databases">
        <authorList>
            <person name="Genoscope - CEA"/>
        </authorList>
    </citation>
    <scope>NUCLEOTIDE SEQUENCE</scope>
    <source>
        <strain>3As</strain>
    </source>
</reference>
<dbReference type="Gene3D" id="1.10.40.70">
    <property type="match status" value="1"/>
</dbReference>
<dbReference type="InterPro" id="IPR005702">
    <property type="entry name" value="Wzc-like_C"/>
</dbReference>
<dbReference type="Proteomes" id="UP000078599">
    <property type="component" value="Unassembled WGS sequence"/>
</dbReference>
<dbReference type="CDD" id="cd05387">
    <property type="entry name" value="BY-kinase"/>
    <property type="match status" value="1"/>
</dbReference>
<evidence type="ECO:0000256" key="2">
    <source>
        <dbReference type="ARBA" id="ARBA00022840"/>
    </source>
</evidence>
<evidence type="ECO:0000256" key="1">
    <source>
        <dbReference type="ARBA" id="ARBA00022741"/>
    </source>
</evidence>
<reference evidence="4 6" key="4">
    <citation type="submission" date="2015-03" db="EMBL/GenBank/DDBJ databases">
        <authorList>
            <person name="Regsiter A."/>
            <person name="william w."/>
        </authorList>
    </citation>
    <scope>NUCLEOTIDE SEQUENCE [LARGE SCALE GENOMIC DNA]</scope>
    <source>
        <strain evidence="4 6">CB1</strain>
    </source>
</reference>
<organism evidence="3 5">
    <name type="scientific">Thiomonas arsenitoxydans (strain DSM 22701 / CIP 110005 / 3As)</name>
    <dbReference type="NCBI Taxonomy" id="426114"/>
    <lineage>
        <taxon>Bacteria</taxon>
        <taxon>Pseudomonadati</taxon>
        <taxon>Pseudomonadota</taxon>
        <taxon>Betaproteobacteria</taxon>
        <taxon>Burkholderiales</taxon>
        <taxon>Thiomonas</taxon>
    </lineage>
</organism>
<dbReference type="SUPFAM" id="SSF52540">
    <property type="entry name" value="P-loop containing nucleoside triphosphate hydrolases"/>
    <property type="match status" value="1"/>
</dbReference>
<dbReference type="Proteomes" id="UP000002372">
    <property type="component" value="Chromosome"/>
</dbReference>
<dbReference type="InterPro" id="IPR017479">
    <property type="entry name" value="Tyr_kinase_chain_length_EpsG"/>
</dbReference>
<dbReference type="GO" id="GO:0005886">
    <property type="term" value="C:plasma membrane"/>
    <property type="evidence" value="ECO:0007669"/>
    <property type="project" value="TreeGrafter"/>
</dbReference>
<evidence type="ECO:0000313" key="4">
    <source>
        <dbReference type="EMBL" id="CQR28711.1"/>
    </source>
</evidence>